<dbReference type="AlphaFoldDB" id="A0A2T5G9Y0"/>
<dbReference type="Pfam" id="PF00005">
    <property type="entry name" value="ABC_tran"/>
    <property type="match status" value="1"/>
</dbReference>
<comment type="similarity">
    <text evidence="1">Belongs to the ABC transporter superfamily.</text>
</comment>
<evidence type="ECO:0000256" key="2">
    <source>
        <dbReference type="ARBA" id="ARBA00022448"/>
    </source>
</evidence>
<dbReference type="InterPro" id="IPR027417">
    <property type="entry name" value="P-loop_NTPase"/>
</dbReference>
<dbReference type="InterPro" id="IPR017871">
    <property type="entry name" value="ABC_transporter-like_CS"/>
</dbReference>
<feature type="region of interest" description="Disordered" evidence="5">
    <location>
        <begin position="1"/>
        <end position="21"/>
    </location>
</feature>
<evidence type="ECO:0000256" key="5">
    <source>
        <dbReference type="SAM" id="MobiDB-lite"/>
    </source>
</evidence>
<keyword evidence="3" id="KW-0547">Nucleotide-binding</keyword>
<evidence type="ECO:0000313" key="7">
    <source>
        <dbReference type="EMBL" id="PTQ52995.1"/>
    </source>
</evidence>
<dbReference type="PANTHER" id="PTHR43335:SF4">
    <property type="entry name" value="ABC TRANSPORTER, ATP-BINDING PROTEIN"/>
    <property type="match status" value="1"/>
</dbReference>
<keyword evidence="4 7" id="KW-0067">ATP-binding</keyword>
<dbReference type="PANTHER" id="PTHR43335">
    <property type="entry name" value="ABC TRANSPORTER, ATP-BINDING PROTEIN"/>
    <property type="match status" value="1"/>
</dbReference>
<comment type="caution">
    <text evidence="7">The sequence shown here is derived from an EMBL/GenBank/DDBJ whole genome shotgun (WGS) entry which is preliminary data.</text>
</comment>
<evidence type="ECO:0000256" key="4">
    <source>
        <dbReference type="ARBA" id="ARBA00022840"/>
    </source>
</evidence>
<dbReference type="PROSITE" id="PS00211">
    <property type="entry name" value="ABC_TRANSPORTER_1"/>
    <property type="match status" value="1"/>
</dbReference>
<dbReference type="Gene3D" id="3.40.50.300">
    <property type="entry name" value="P-loop containing nucleotide triphosphate hydrolases"/>
    <property type="match status" value="1"/>
</dbReference>
<organism evidence="7 8">
    <name type="scientific">Hydrogenibacillus schlegelii</name>
    <name type="common">Bacillus schlegelii</name>
    <dbReference type="NCBI Taxonomy" id="1484"/>
    <lineage>
        <taxon>Bacteria</taxon>
        <taxon>Bacillati</taxon>
        <taxon>Bacillota</taxon>
        <taxon>Bacilli</taxon>
        <taxon>Bacillales</taxon>
        <taxon>Bacillales Family X. Incertae Sedis</taxon>
        <taxon>Hydrogenibacillus</taxon>
    </lineage>
</organism>
<protein>
    <submittedName>
        <fullName evidence="7">Putative ABC transporter ATP-binding protein</fullName>
    </submittedName>
</protein>
<reference evidence="7 8" key="1">
    <citation type="submission" date="2017-08" db="EMBL/GenBank/DDBJ databases">
        <title>Burning lignite coal seam in the remote Altai Mountains harbors a hydrogen-driven thermophilic microbial community.</title>
        <authorList>
            <person name="Kadnikov V.V."/>
            <person name="Mardanov A.V."/>
            <person name="Ivasenko D."/>
            <person name="Beletsky A.V."/>
            <person name="Karnachuk O.V."/>
            <person name="Ravin N.V."/>
        </authorList>
    </citation>
    <scope>NUCLEOTIDE SEQUENCE [LARGE SCALE GENOMIC DNA]</scope>
    <source>
        <strain evidence="7">AL33</strain>
    </source>
</reference>
<name>A0A2T5G9Y0_HYDSH</name>
<gene>
    <name evidence="7" type="ORF">HSCHL_2183</name>
</gene>
<feature type="domain" description="ABC transporter" evidence="6">
    <location>
        <begin position="32"/>
        <end position="259"/>
    </location>
</feature>
<dbReference type="PROSITE" id="PS50893">
    <property type="entry name" value="ABC_TRANSPORTER_2"/>
    <property type="match status" value="1"/>
</dbReference>
<evidence type="ECO:0000256" key="3">
    <source>
        <dbReference type="ARBA" id="ARBA00022741"/>
    </source>
</evidence>
<dbReference type="GO" id="GO:0005524">
    <property type="term" value="F:ATP binding"/>
    <property type="evidence" value="ECO:0007669"/>
    <property type="project" value="UniProtKB-KW"/>
</dbReference>
<evidence type="ECO:0000256" key="1">
    <source>
        <dbReference type="ARBA" id="ARBA00005417"/>
    </source>
</evidence>
<evidence type="ECO:0000259" key="6">
    <source>
        <dbReference type="PROSITE" id="PS50893"/>
    </source>
</evidence>
<evidence type="ECO:0000313" key="8">
    <source>
        <dbReference type="Proteomes" id="UP000244180"/>
    </source>
</evidence>
<dbReference type="Proteomes" id="UP000244180">
    <property type="component" value="Unassembled WGS sequence"/>
</dbReference>
<dbReference type="InterPro" id="IPR003439">
    <property type="entry name" value="ABC_transporter-like_ATP-bd"/>
</dbReference>
<proteinExistence type="inferred from homology"/>
<keyword evidence="2" id="KW-0813">Transport</keyword>
<dbReference type="InterPro" id="IPR003593">
    <property type="entry name" value="AAA+_ATPase"/>
</dbReference>
<accession>A0A2T5G9Y0</accession>
<sequence>MAVSGEKASDEAAPEGAAPGGAGFGRAEAPALAVRGLTVRAGGRVLVEDVTFAVRPGEVFALLGPNGAGKTTTLRAVLGLIRPAAGEVWLAGRKLWPGRPSALRAVGGLIEAPAVYPYLTGWDHLKHVGRMRGVFDPAALYALAERTGIAPHLSARVATYSLGMRQRLALALALVGRPAVVVLDEPMNGLDPPGMRDFRMFIRELAAEGQAVLFSSHLLAEVEAVADRIGLMAGGRLLWSRSVADVRRAAGRRYRMVLRPPEAGEALLRAAPEVVRLEPVPDAPPGTVWVWLEDETKAPALIARLAGAGVEVRAAAPDVPPLQELFFAWTEADGQAYPRGRAER</sequence>
<dbReference type="GO" id="GO:0016887">
    <property type="term" value="F:ATP hydrolysis activity"/>
    <property type="evidence" value="ECO:0007669"/>
    <property type="project" value="InterPro"/>
</dbReference>
<dbReference type="SMART" id="SM00382">
    <property type="entry name" value="AAA"/>
    <property type="match status" value="1"/>
</dbReference>
<dbReference type="EMBL" id="PEBV01000018">
    <property type="protein sequence ID" value="PTQ52995.1"/>
    <property type="molecule type" value="Genomic_DNA"/>
</dbReference>
<dbReference type="SUPFAM" id="SSF52540">
    <property type="entry name" value="P-loop containing nucleoside triphosphate hydrolases"/>
    <property type="match status" value="1"/>
</dbReference>